<evidence type="ECO:0000256" key="1">
    <source>
        <dbReference type="ARBA" id="ARBA00004141"/>
    </source>
</evidence>
<keyword evidence="8 11" id="KW-1133">Transmembrane helix</keyword>
<keyword evidence="14" id="KW-1185">Reference proteome</keyword>
<dbReference type="PANTHER" id="PTHR46065">
    <property type="entry name" value="E3 UBIQUITIN-PROTEIN LIGASE MARCH 2/3 FAMILY MEMBER"/>
    <property type="match status" value="1"/>
</dbReference>
<dbReference type="InterPro" id="IPR013083">
    <property type="entry name" value="Znf_RING/FYVE/PHD"/>
</dbReference>
<name>A0A2A2LMI1_9BILA</name>
<dbReference type="STRING" id="2018661.A0A2A2LMI1"/>
<dbReference type="Proteomes" id="UP000218231">
    <property type="component" value="Unassembled WGS sequence"/>
</dbReference>
<keyword evidence="5" id="KW-0863">Zinc-finger</keyword>
<evidence type="ECO:0000256" key="5">
    <source>
        <dbReference type="ARBA" id="ARBA00022771"/>
    </source>
</evidence>
<evidence type="ECO:0000259" key="12">
    <source>
        <dbReference type="PROSITE" id="PS51292"/>
    </source>
</evidence>
<evidence type="ECO:0000313" key="14">
    <source>
        <dbReference type="Proteomes" id="UP000218231"/>
    </source>
</evidence>
<protein>
    <recommendedName>
        <fullName evidence="12">RING-CH-type domain-containing protein</fullName>
    </recommendedName>
</protein>
<dbReference type="InterPro" id="IPR011016">
    <property type="entry name" value="Znf_RING-CH"/>
</dbReference>
<keyword evidence="2" id="KW-0808">Transferase</keyword>
<evidence type="ECO:0000256" key="4">
    <source>
        <dbReference type="ARBA" id="ARBA00022723"/>
    </source>
</evidence>
<organism evidence="13 14">
    <name type="scientific">Diploscapter pachys</name>
    <dbReference type="NCBI Taxonomy" id="2018661"/>
    <lineage>
        <taxon>Eukaryota</taxon>
        <taxon>Metazoa</taxon>
        <taxon>Ecdysozoa</taxon>
        <taxon>Nematoda</taxon>
        <taxon>Chromadorea</taxon>
        <taxon>Rhabditida</taxon>
        <taxon>Rhabditina</taxon>
        <taxon>Rhabditomorpha</taxon>
        <taxon>Rhabditoidea</taxon>
        <taxon>Rhabditidae</taxon>
        <taxon>Diploscapter</taxon>
    </lineage>
</organism>
<dbReference type="OrthoDB" id="273089at2759"/>
<dbReference type="EMBL" id="LIAE01006574">
    <property type="protein sequence ID" value="PAV87370.1"/>
    <property type="molecule type" value="Genomic_DNA"/>
</dbReference>
<dbReference type="PANTHER" id="PTHR46065:SF3">
    <property type="entry name" value="FI20425P1"/>
    <property type="match status" value="1"/>
</dbReference>
<dbReference type="Pfam" id="PF12906">
    <property type="entry name" value="RINGv"/>
    <property type="match status" value="1"/>
</dbReference>
<dbReference type="AlphaFoldDB" id="A0A2A2LMI1"/>
<dbReference type="GO" id="GO:0004842">
    <property type="term" value="F:ubiquitin-protein transferase activity"/>
    <property type="evidence" value="ECO:0007669"/>
    <property type="project" value="TreeGrafter"/>
</dbReference>
<feature type="region of interest" description="Disordered" evidence="10">
    <location>
        <begin position="1"/>
        <end position="47"/>
    </location>
</feature>
<proteinExistence type="predicted"/>
<feature type="compositionally biased region" description="Low complexity" evidence="10">
    <location>
        <begin position="32"/>
        <end position="47"/>
    </location>
</feature>
<dbReference type="Gene3D" id="3.30.40.10">
    <property type="entry name" value="Zinc/RING finger domain, C3HC4 (zinc finger)"/>
    <property type="match status" value="1"/>
</dbReference>
<dbReference type="PROSITE" id="PS51292">
    <property type="entry name" value="ZF_RING_CH"/>
    <property type="match status" value="1"/>
</dbReference>
<accession>A0A2A2LMI1</accession>
<evidence type="ECO:0000256" key="8">
    <source>
        <dbReference type="ARBA" id="ARBA00022989"/>
    </source>
</evidence>
<comment type="caution">
    <text evidence="13">The sequence shown here is derived from an EMBL/GenBank/DDBJ whole genome shotgun (WGS) entry which is preliminary data.</text>
</comment>
<evidence type="ECO:0000256" key="7">
    <source>
        <dbReference type="ARBA" id="ARBA00022833"/>
    </source>
</evidence>
<dbReference type="GO" id="GO:0016567">
    <property type="term" value="P:protein ubiquitination"/>
    <property type="evidence" value="ECO:0007669"/>
    <property type="project" value="TreeGrafter"/>
</dbReference>
<gene>
    <name evidence="13" type="ORF">WR25_18273</name>
</gene>
<evidence type="ECO:0000313" key="13">
    <source>
        <dbReference type="EMBL" id="PAV87370.1"/>
    </source>
</evidence>
<feature type="transmembrane region" description="Helical" evidence="11">
    <location>
        <begin position="127"/>
        <end position="147"/>
    </location>
</feature>
<keyword evidence="6" id="KW-0833">Ubl conjugation pathway</keyword>
<reference evidence="13 14" key="1">
    <citation type="journal article" date="2017" name="Curr. Biol.">
        <title>Genome architecture and evolution of a unichromosomal asexual nematode.</title>
        <authorList>
            <person name="Fradin H."/>
            <person name="Zegar C."/>
            <person name="Gutwein M."/>
            <person name="Lucas J."/>
            <person name="Kovtun M."/>
            <person name="Corcoran D."/>
            <person name="Baugh L.R."/>
            <person name="Kiontke K."/>
            <person name="Gunsalus K."/>
            <person name="Fitch D.H."/>
            <person name="Piano F."/>
        </authorList>
    </citation>
    <scope>NUCLEOTIDE SEQUENCE [LARGE SCALE GENOMIC DNA]</scope>
    <source>
        <strain evidence="13">PF1309</strain>
    </source>
</reference>
<evidence type="ECO:0000256" key="9">
    <source>
        <dbReference type="ARBA" id="ARBA00023136"/>
    </source>
</evidence>
<dbReference type="GO" id="GO:0008270">
    <property type="term" value="F:zinc ion binding"/>
    <property type="evidence" value="ECO:0007669"/>
    <property type="project" value="UniProtKB-KW"/>
</dbReference>
<sequence length="216" mass="24934">MLMNQMDETESLNSSRAEEMEQRQGEERNREGAAGNSNQSSNAIQSSSTTSADRRCCRICQSETGVLVRPCNCTGTMGDIHESCLSKWVNMSRKKGCEICKTPYEKGGSKFKKISEWDKPEITKSNLLDILILFLIAYLLYYIMLLLHERKFFLKVQLKLTLRPDDYGRLGYLFIFMLLFSMILLEQLMLVAAYFIKQREIHFVNRKTKSVLPAED</sequence>
<evidence type="ECO:0000256" key="2">
    <source>
        <dbReference type="ARBA" id="ARBA00022679"/>
    </source>
</evidence>
<evidence type="ECO:0000256" key="3">
    <source>
        <dbReference type="ARBA" id="ARBA00022692"/>
    </source>
</evidence>
<comment type="subcellular location">
    <subcellularLocation>
        <location evidence="1">Membrane</location>
        <topology evidence="1">Multi-pass membrane protein</topology>
    </subcellularLocation>
</comment>
<dbReference type="GO" id="GO:0016020">
    <property type="term" value="C:membrane"/>
    <property type="evidence" value="ECO:0007669"/>
    <property type="project" value="UniProtKB-SubCell"/>
</dbReference>
<feature type="domain" description="RING-CH-type" evidence="12">
    <location>
        <begin position="49"/>
        <end position="107"/>
    </location>
</feature>
<feature type="compositionally biased region" description="Basic and acidic residues" evidence="10">
    <location>
        <begin position="16"/>
        <end position="31"/>
    </location>
</feature>
<evidence type="ECO:0000256" key="10">
    <source>
        <dbReference type="SAM" id="MobiDB-lite"/>
    </source>
</evidence>
<keyword evidence="7" id="KW-0862">Zinc</keyword>
<dbReference type="SUPFAM" id="SSF57850">
    <property type="entry name" value="RING/U-box"/>
    <property type="match status" value="1"/>
</dbReference>
<keyword evidence="9 11" id="KW-0472">Membrane</keyword>
<feature type="transmembrane region" description="Helical" evidence="11">
    <location>
        <begin position="167"/>
        <end position="196"/>
    </location>
</feature>
<evidence type="ECO:0000256" key="6">
    <source>
        <dbReference type="ARBA" id="ARBA00022786"/>
    </source>
</evidence>
<keyword evidence="4" id="KW-0479">Metal-binding</keyword>
<dbReference type="SMART" id="SM00744">
    <property type="entry name" value="RINGv"/>
    <property type="match status" value="1"/>
</dbReference>
<keyword evidence="3 11" id="KW-0812">Transmembrane</keyword>
<evidence type="ECO:0000256" key="11">
    <source>
        <dbReference type="SAM" id="Phobius"/>
    </source>
</evidence>